<dbReference type="AlphaFoldDB" id="A0A917ATJ7"/>
<organism evidence="2 3">
    <name type="scientific">Priestia taiwanensis</name>
    <dbReference type="NCBI Taxonomy" id="1347902"/>
    <lineage>
        <taxon>Bacteria</taxon>
        <taxon>Bacillati</taxon>
        <taxon>Bacillota</taxon>
        <taxon>Bacilli</taxon>
        <taxon>Bacillales</taxon>
        <taxon>Bacillaceae</taxon>
        <taxon>Priestia</taxon>
    </lineage>
</organism>
<proteinExistence type="predicted"/>
<dbReference type="Pfam" id="PF08000">
    <property type="entry name" value="bPH_1"/>
    <property type="match status" value="1"/>
</dbReference>
<dbReference type="CDD" id="cd13225">
    <property type="entry name" value="PH-like_bacteria"/>
    <property type="match status" value="1"/>
</dbReference>
<accession>A0A917ATJ7</accession>
<evidence type="ECO:0000313" key="3">
    <source>
        <dbReference type="Proteomes" id="UP000605259"/>
    </source>
</evidence>
<name>A0A917ATJ7_9BACI</name>
<dbReference type="Gene3D" id="2.30.29.50">
    <property type="entry name" value="Bacterial Pleckstrin homology domain"/>
    <property type="match status" value="1"/>
</dbReference>
<evidence type="ECO:0000313" key="2">
    <source>
        <dbReference type="EMBL" id="GGE74742.1"/>
    </source>
</evidence>
<dbReference type="InterPro" id="IPR037063">
    <property type="entry name" value="PHb_sf"/>
</dbReference>
<dbReference type="InterPro" id="IPR012544">
    <property type="entry name" value="PHb"/>
</dbReference>
<dbReference type="SUPFAM" id="SSF50729">
    <property type="entry name" value="PH domain-like"/>
    <property type="match status" value="1"/>
</dbReference>
<feature type="domain" description="Bacterial Pleckstrin homology" evidence="1">
    <location>
        <begin position="3"/>
        <end position="123"/>
    </location>
</feature>
<reference evidence="2" key="2">
    <citation type="submission" date="2020-09" db="EMBL/GenBank/DDBJ databases">
        <authorList>
            <person name="Sun Q."/>
            <person name="Zhou Y."/>
        </authorList>
    </citation>
    <scope>NUCLEOTIDE SEQUENCE</scope>
    <source>
        <strain evidence="2">CGMCC 1.12698</strain>
    </source>
</reference>
<reference evidence="2" key="1">
    <citation type="journal article" date="2014" name="Int. J. Syst. Evol. Microbiol.">
        <title>Complete genome sequence of Corynebacterium casei LMG S-19264T (=DSM 44701T), isolated from a smear-ripened cheese.</title>
        <authorList>
            <consortium name="US DOE Joint Genome Institute (JGI-PGF)"/>
            <person name="Walter F."/>
            <person name="Albersmeier A."/>
            <person name="Kalinowski J."/>
            <person name="Ruckert C."/>
        </authorList>
    </citation>
    <scope>NUCLEOTIDE SEQUENCE</scope>
    <source>
        <strain evidence="2">CGMCC 1.12698</strain>
    </source>
</reference>
<dbReference type="RefSeq" id="WP_188388898.1">
    <property type="nucleotide sequence ID" value="NZ_BMFK01000002.1"/>
</dbReference>
<dbReference type="PANTHER" id="PTHR35796">
    <property type="entry name" value="HYPOTHETICAL CYTOSOLIC PROTEIN"/>
    <property type="match status" value="1"/>
</dbReference>
<evidence type="ECO:0000259" key="1">
    <source>
        <dbReference type="Pfam" id="PF08000"/>
    </source>
</evidence>
<comment type="caution">
    <text evidence="2">The sequence shown here is derived from an EMBL/GenBank/DDBJ whole genome shotgun (WGS) entry which is preliminary data.</text>
</comment>
<keyword evidence="3" id="KW-1185">Reference proteome</keyword>
<dbReference type="EMBL" id="BMFK01000002">
    <property type="protein sequence ID" value="GGE74742.1"/>
    <property type="molecule type" value="Genomic_DNA"/>
</dbReference>
<gene>
    <name evidence="2" type="ORF">GCM10007140_25750</name>
</gene>
<dbReference type="Proteomes" id="UP000605259">
    <property type="component" value="Unassembled WGS sequence"/>
</dbReference>
<protein>
    <recommendedName>
        <fullName evidence="1">Bacterial Pleckstrin homology domain-containing protein</fullName>
    </recommendedName>
</protein>
<dbReference type="PANTHER" id="PTHR35796:SF3">
    <property type="entry name" value="BHLH DOMAIN-CONTAINING PROTEIN"/>
    <property type="match status" value="1"/>
</dbReference>
<sequence length="126" mass="14168">MGILDGLLGNASQVEKSEVAKELRDILLPKEEVDMAYRVIRDMLVFTDKRLILVDKQGITGKKVEYHTIPYKSIVHFSTETMGTFDLDAELKIWVSGSSTPITKTFKKDSSIADVQKALAMYVLRS</sequence>